<dbReference type="Pfam" id="PF00577">
    <property type="entry name" value="Usher"/>
    <property type="match status" value="1"/>
</dbReference>
<comment type="subcellular location">
    <subcellularLocation>
        <location evidence="1 10">Cell outer membrane</location>
        <topology evidence="1 10">Multi-pass membrane protein</topology>
    </subcellularLocation>
</comment>
<evidence type="ECO:0000256" key="8">
    <source>
        <dbReference type="ARBA" id="ARBA00023136"/>
    </source>
</evidence>
<evidence type="ECO:0000256" key="1">
    <source>
        <dbReference type="ARBA" id="ARBA00004571"/>
    </source>
</evidence>
<dbReference type="Gene3D" id="3.10.20.410">
    <property type="match status" value="1"/>
</dbReference>
<evidence type="ECO:0000259" key="11">
    <source>
        <dbReference type="Pfam" id="PF13954"/>
    </source>
</evidence>
<evidence type="ECO:0000313" key="13">
    <source>
        <dbReference type="Proteomes" id="UP001169574"/>
    </source>
</evidence>
<evidence type="ECO:0000256" key="2">
    <source>
        <dbReference type="ARBA" id="ARBA00008064"/>
    </source>
</evidence>
<dbReference type="PANTHER" id="PTHR30451:SF21">
    <property type="entry name" value="FIMBRIAL USHER DOMAIN-CONTAINING PROTEIN YDET-RELATED"/>
    <property type="match status" value="1"/>
</dbReference>
<dbReference type="NCBIfam" id="NF011760">
    <property type="entry name" value="PRK15213.1"/>
    <property type="match status" value="1"/>
</dbReference>
<dbReference type="SUPFAM" id="SSF141729">
    <property type="entry name" value="FimD N-terminal domain-like"/>
    <property type="match status" value="1"/>
</dbReference>
<dbReference type="InterPro" id="IPR018030">
    <property type="entry name" value="Fimbrial_membr_usher_CS"/>
</dbReference>
<evidence type="ECO:0000256" key="4">
    <source>
        <dbReference type="ARBA" id="ARBA00022452"/>
    </source>
</evidence>
<dbReference type="InterPro" id="IPR042186">
    <property type="entry name" value="FimD_plug_dom"/>
</dbReference>
<evidence type="ECO:0000256" key="10">
    <source>
        <dbReference type="RuleBase" id="RU003884"/>
    </source>
</evidence>
<evidence type="ECO:0000256" key="3">
    <source>
        <dbReference type="ARBA" id="ARBA00022448"/>
    </source>
</evidence>
<dbReference type="EMBL" id="ABLGCN030000009">
    <property type="protein sequence ID" value="EMM7458942.1"/>
    <property type="molecule type" value="Genomic_DNA"/>
</dbReference>
<dbReference type="Gene3D" id="2.60.40.2610">
    <property type="entry name" value="Outer membrane usher protein FimD, plug domain"/>
    <property type="match status" value="1"/>
</dbReference>
<proteinExistence type="inferred from homology"/>
<reference evidence="12" key="1">
    <citation type="submission" date="2024-02" db="EMBL/GenBank/DDBJ databases">
        <authorList>
            <consortium name="Clinical and Environmental Microbiology Branch: Whole genome sequencing antimicrobial resistance pathogens in the healthcare setting"/>
        </authorList>
    </citation>
    <scope>NUCLEOTIDE SEQUENCE</scope>
    <source>
        <strain evidence="12">Whole organism</strain>
    </source>
</reference>
<dbReference type="InterPro" id="IPR037224">
    <property type="entry name" value="PapC_N_sf"/>
</dbReference>
<evidence type="ECO:0000313" key="12">
    <source>
        <dbReference type="EMBL" id="EMM7458942.1"/>
    </source>
</evidence>
<keyword evidence="4" id="KW-1134">Transmembrane beta strand</keyword>
<comment type="similarity">
    <text evidence="2 10">Belongs to the fimbrial export usher family.</text>
</comment>
<dbReference type="PANTHER" id="PTHR30451">
    <property type="entry name" value="OUTER MEMBRANE USHER PROTEIN"/>
    <property type="match status" value="1"/>
</dbReference>
<comment type="caution">
    <text evidence="12">The sequence shown here is derived from an EMBL/GenBank/DDBJ whole genome shotgun (WGS) entry which is preliminary data.</text>
</comment>
<sequence length="813" mass="88542">MPALSCLTLSIWASLGHATELNTDFLQGVSGVPSVLKDNVAYPAGHYYVDVSLNGQHTGRMVLSISVAEEQAGMLCLSPQWLQEAGVLFRPTAYQDTFDKDRECYTLASKESTGVNFSLGAQTVDFAIPQAWLVEKNDATRWDYGVNGLRLTYNGNFNQNVQTRNRYQDDSLNAYGHFNTALNVGRWVLSSDMNATRNASGNTFDTNNITLSTAISQVKGDFMLGRSQTRTELFSDFGFWGASLRSNSNMRAWSTRGYAPVINGVAPTTARITVTQNNYTVYSTVVPPGPYRLDDITPVGNGSLMVTVEDSAGRKTTTEYPVATLPTLLRPGDMEYNLAVGERSDTNTVEDAFRAGTGTFVLGSLDYGFRTTTLNTAFILHDRFQSAGLGLSQPLGVWGAFSAGINASKAEYDHGESRRGVSASFKYAKTLGERTELQLLTYRYQSPGYTEFANWRPDERLLRPGGQLDAAGNYTFLSGKEKARYEARLSHRWERVYMSGSFWQQSFWDRDRDALGATVTASATVFDGVSVNLSGNYARSTWSTRDDWSTTLGVSIPFTLGGVRHYASNSVSYNRDGDTAFNTSATATVNDRFNYGVNAGADSRNNRSAGANAGYAFDRVQTNVALAQGRDTTTLSGSLSGSAIATRETGLLFTREASDTVAVVKIKDTPGVTFNNSLPTNSKGNTVMYLSSYSPASITINPENVPDSAELLNTSYEVVPTEKAIIYREFGFENVLRYILRLRDAQGAALNGGSATTEQGLDAGFITGNGVLLMNVLAAPKTVTVRKSNGEQCRFDGGQLKPNTGTVQEIRCE</sequence>
<keyword evidence="8 10" id="KW-0472">Membrane</keyword>
<name>A0AAN4EW24_CITFR</name>
<keyword evidence="6 10" id="KW-0812">Transmembrane</keyword>
<dbReference type="GO" id="GO:0009297">
    <property type="term" value="P:pilus assembly"/>
    <property type="evidence" value="ECO:0007669"/>
    <property type="project" value="InterPro"/>
</dbReference>
<evidence type="ECO:0000256" key="9">
    <source>
        <dbReference type="ARBA" id="ARBA00023237"/>
    </source>
</evidence>
<evidence type="ECO:0000256" key="6">
    <source>
        <dbReference type="ARBA" id="ARBA00022692"/>
    </source>
</evidence>
<dbReference type="AlphaFoldDB" id="A0AAN4EW24"/>
<evidence type="ECO:0000256" key="5">
    <source>
        <dbReference type="ARBA" id="ARBA00022558"/>
    </source>
</evidence>
<dbReference type="PROSITE" id="PS01151">
    <property type="entry name" value="FIMBRIAL_USHER"/>
    <property type="match status" value="1"/>
</dbReference>
<protein>
    <submittedName>
        <fullName evidence="12">PefC/AfrB family outer membrane usher protein</fullName>
    </submittedName>
</protein>
<dbReference type="Proteomes" id="UP001169574">
    <property type="component" value="Unassembled WGS sequence"/>
</dbReference>
<keyword evidence="9 10" id="KW-0998">Cell outer membrane</keyword>
<organism evidence="12 13">
    <name type="scientific">Citrobacter freundii</name>
    <dbReference type="NCBI Taxonomy" id="546"/>
    <lineage>
        <taxon>Bacteria</taxon>
        <taxon>Pseudomonadati</taxon>
        <taxon>Pseudomonadota</taxon>
        <taxon>Gammaproteobacteria</taxon>
        <taxon>Enterobacterales</taxon>
        <taxon>Enterobacteriaceae</taxon>
        <taxon>Citrobacter</taxon>
        <taxon>Citrobacter freundii complex</taxon>
    </lineage>
</organism>
<dbReference type="Pfam" id="PF13954">
    <property type="entry name" value="PapC_N"/>
    <property type="match status" value="1"/>
</dbReference>
<dbReference type="GO" id="GO:0009279">
    <property type="term" value="C:cell outer membrane"/>
    <property type="evidence" value="ECO:0007669"/>
    <property type="project" value="UniProtKB-SubCell"/>
</dbReference>
<dbReference type="GO" id="GO:0015473">
    <property type="term" value="F:fimbrial usher porin activity"/>
    <property type="evidence" value="ECO:0007669"/>
    <property type="project" value="InterPro"/>
</dbReference>
<accession>A0AAN4EW24</accession>
<dbReference type="InterPro" id="IPR000015">
    <property type="entry name" value="Fimb_usher"/>
</dbReference>
<gene>
    <name evidence="12" type="primary">pefC</name>
    <name evidence="12" type="ORF">P7U51_003488</name>
</gene>
<evidence type="ECO:0000256" key="7">
    <source>
        <dbReference type="ARBA" id="ARBA00022729"/>
    </source>
</evidence>
<dbReference type="Gene3D" id="2.60.40.3110">
    <property type="match status" value="1"/>
</dbReference>
<keyword evidence="5 10" id="KW-1029">Fimbrium biogenesis</keyword>
<keyword evidence="7" id="KW-0732">Signal</keyword>
<feature type="domain" description="PapC N-terminal" evidence="11">
    <location>
        <begin position="22"/>
        <end position="156"/>
    </location>
</feature>
<keyword evidence="3 10" id="KW-0813">Transport</keyword>
<dbReference type="InterPro" id="IPR025885">
    <property type="entry name" value="PapC_N"/>
</dbReference>